<dbReference type="EMBL" id="BAAAQX010000063">
    <property type="protein sequence ID" value="GAA2216220.1"/>
    <property type="molecule type" value="Genomic_DNA"/>
</dbReference>
<dbReference type="PROSITE" id="PS51371">
    <property type="entry name" value="CBS"/>
    <property type="match status" value="2"/>
</dbReference>
<keyword evidence="1 2" id="KW-0129">CBS domain</keyword>
<organism evidence="4 5">
    <name type="scientific">Nonomuraea monospora</name>
    <dbReference type="NCBI Taxonomy" id="568818"/>
    <lineage>
        <taxon>Bacteria</taxon>
        <taxon>Bacillati</taxon>
        <taxon>Actinomycetota</taxon>
        <taxon>Actinomycetes</taxon>
        <taxon>Streptosporangiales</taxon>
        <taxon>Streptosporangiaceae</taxon>
        <taxon>Nonomuraea</taxon>
    </lineage>
</organism>
<sequence length="167" mass="17944">MTVEVLTAGQVMSRVLVAVKAAESPLMAWELMRRAGVHHLPVVDGRRVLGVLTREELAASWSGGPQEQSTRHVRDLLGRDRRPLVRPETPLTEAAGVMLDAGLDAVPVVSDAGLVGLITVRDVLAAVSGRLSPAQEASEVLTGMFHLEPVLPERTKPVQPAQSRRQA</sequence>
<comment type="caution">
    <text evidence="4">The sequence shown here is derived from an EMBL/GenBank/DDBJ whole genome shotgun (WGS) entry which is preliminary data.</text>
</comment>
<proteinExistence type="predicted"/>
<gene>
    <name evidence="4" type="ORF">GCM10009850_116890</name>
</gene>
<dbReference type="Gene3D" id="3.10.580.10">
    <property type="entry name" value="CBS-domain"/>
    <property type="match status" value="1"/>
</dbReference>
<dbReference type="InterPro" id="IPR046342">
    <property type="entry name" value="CBS_dom_sf"/>
</dbReference>
<dbReference type="RefSeq" id="WP_344495624.1">
    <property type="nucleotide sequence ID" value="NZ_BAAAQX010000063.1"/>
</dbReference>
<evidence type="ECO:0000313" key="5">
    <source>
        <dbReference type="Proteomes" id="UP001499843"/>
    </source>
</evidence>
<dbReference type="InterPro" id="IPR051257">
    <property type="entry name" value="Diverse_CBS-Domain"/>
</dbReference>
<accession>A0ABP5PWU8</accession>
<feature type="domain" description="CBS" evidence="3">
    <location>
        <begin position="77"/>
        <end position="136"/>
    </location>
</feature>
<dbReference type="SMART" id="SM00116">
    <property type="entry name" value="CBS"/>
    <property type="match status" value="2"/>
</dbReference>
<dbReference type="Pfam" id="PF00571">
    <property type="entry name" value="CBS"/>
    <property type="match status" value="2"/>
</dbReference>
<dbReference type="Proteomes" id="UP001499843">
    <property type="component" value="Unassembled WGS sequence"/>
</dbReference>
<evidence type="ECO:0000256" key="2">
    <source>
        <dbReference type="PROSITE-ProRule" id="PRU00703"/>
    </source>
</evidence>
<dbReference type="InterPro" id="IPR000644">
    <property type="entry name" value="CBS_dom"/>
</dbReference>
<dbReference type="PANTHER" id="PTHR43080">
    <property type="entry name" value="CBS DOMAIN-CONTAINING PROTEIN CBSX3, MITOCHONDRIAL"/>
    <property type="match status" value="1"/>
</dbReference>
<name>A0ABP5PWU8_9ACTN</name>
<evidence type="ECO:0000313" key="4">
    <source>
        <dbReference type="EMBL" id="GAA2216220.1"/>
    </source>
</evidence>
<dbReference type="SUPFAM" id="SSF54631">
    <property type="entry name" value="CBS-domain pair"/>
    <property type="match status" value="1"/>
</dbReference>
<feature type="domain" description="CBS" evidence="3">
    <location>
        <begin position="12"/>
        <end position="67"/>
    </location>
</feature>
<keyword evidence="5" id="KW-1185">Reference proteome</keyword>
<reference evidence="5" key="1">
    <citation type="journal article" date="2019" name="Int. J. Syst. Evol. Microbiol.">
        <title>The Global Catalogue of Microorganisms (GCM) 10K type strain sequencing project: providing services to taxonomists for standard genome sequencing and annotation.</title>
        <authorList>
            <consortium name="The Broad Institute Genomics Platform"/>
            <consortium name="The Broad Institute Genome Sequencing Center for Infectious Disease"/>
            <person name="Wu L."/>
            <person name="Ma J."/>
        </authorList>
    </citation>
    <scope>NUCLEOTIDE SEQUENCE [LARGE SCALE GENOMIC DNA]</scope>
    <source>
        <strain evidence="5">JCM 16114</strain>
    </source>
</reference>
<evidence type="ECO:0000256" key="1">
    <source>
        <dbReference type="ARBA" id="ARBA00023122"/>
    </source>
</evidence>
<protein>
    <recommendedName>
        <fullName evidence="3">CBS domain-containing protein</fullName>
    </recommendedName>
</protein>
<evidence type="ECO:0000259" key="3">
    <source>
        <dbReference type="PROSITE" id="PS51371"/>
    </source>
</evidence>
<dbReference type="PANTHER" id="PTHR43080:SF2">
    <property type="entry name" value="CBS DOMAIN-CONTAINING PROTEIN"/>
    <property type="match status" value="1"/>
</dbReference>